<sequence>MDNRAERGDYNYTRNYDRQHYGHNRRPPYWLRNYGLRRPGDLSWGFRLQKVVGPTVLTTHLISTRMLPATTRTHLQVVEDPIADLIIGNHGNVSDRPLKEWLNHSNNDNDRKEQPRYANAVTRGDIRADTAIASVQNKEEPKTELNCLDYNAFRKEVEEDSSLVSIKAKADGRGPYYMDTGLVYKKVKGKRVLVVPTSLRKTVLYHCHDSVSAGHLGINATKKRIFKKFSWPDITADIKS</sequence>
<proteinExistence type="predicted"/>
<comment type="caution">
    <text evidence="2">The sequence shown here is derived from an EMBL/GenBank/DDBJ whole genome shotgun (WGS) entry which is preliminary data.</text>
</comment>
<keyword evidence="3" id="KW-1185">Reference proteome</keyword>
<dbReference type="Pfam" id="PF17921">
    <property type="entry name" value="Integrase_H2C2"/>
    <property type="match status" value="1"/>
</dbReference>
<organism evidence="2 3">
    <name type="scientific">Plakobranchus ocellatus</name>
    <dbReference type="NCBI Taxonomy" id="259542"/>
    <lineage>
        <taxon>Eukaryota</taxon>
        <taxon>Metazoa</taxon>
        <taxon>Spiralia</taxon>
        <taxon>Lophotrochozoa</taxon>
        <taxon>Mollusca</taxon>
        <taxon>Gastropoda</taxon>
        <taxon>Heterobranchia</taxon>
        <taxon>Euthyneura</taxon>
        <taxon>Panpulmonata</taxon>
        <taxon>Sacoglossa</taxon>
        <taxon>Placobranchoidea</taxon>
        <taxon>Plakobranchidae</taxon>
        <taxon>Plakobranchus</taxon>
    </lineage>
</organism>
<name>A0AAV4BUF6_9GAST</name>
<dbReference type="EMBL" id="BLXT01005385">
    <property type="protein sequence ID" value="GFO22419.1"/>
    <property type="molecule type" value="Genomic_DNA"/>
</dbReference>
<dbReference type="AlphaFoldDB" id="A0AAV4BUF6"/>
<accession>A0AAV4BUF6</accession>
<evidence type="ECO:0000313" key="3">
    <source>
        <dbReference type="Proteomes" id="UP000735302"/>
    </source>
</evidence>
<dbReference type="InterPro" id="IPR041588">
    <property type="entry name" value="Integrase_H2C2"/>
</dbReference>
<gene>
    <name evidence="2" type="ORF">PoB_004892400</name>
</gene>
<dbReference type="Proteomes" id="UP000735302">
    <property type="component" value="Unassembled WGS sequence"/>
</dbReference>
<protein>
    <submittedName>
        <fullName evidence="2">Tick transposon</fullName>
    </submittedName>
</protein>
<evidence type="ECO:0000259" key="1">
    <source>
        <dbReference type="Pfam" id="PF17921"/>
    </source>
</evidence>
<evidence type="ECO:0000313" key="2">
    <source>
        <dbReference type="EMBL" id="GFO22419.1"/>
    </source>
</evidence>
<reference evidence="2 3" key="1">
    <citation type="journal article" date="2021" name="Elife">
        <title>Chloroplast acquisition without the gene transfer in kleptoplastic sea slugs, Plakobranchus ocellatus.</title>
        <authorList>
            <person name="Maeda T."/>
            <person name="Takahashi S."/>
            <person name="Yoshida T."/>
            <person name="Shimamura S."/>
            <person name="Takaki Y."/>
            <person name="Nagai Y."/>
            <person name="Toyoda A."/>
            <person name="Suzuki Y."/>
            <person name="Arimoto A."/>
            <person name="Ishii H."/>
            <person name="Satoh N."/>
            <person name="Nishiyama T."/>
            <person name="Hasebe M."/>
            <person name="Maruyama T."/>
            <person name="Minagawa J."/>
            <person name="Obokata J."/>
            <person name="Shigenobu S."/>
        </authorList>
    </citation>
    <scope>NUCLEOTIDE SEQUENCE [LARGE SCALE GENOMIC DNA]</scope>
</reference>
<dbReference type="Gene3D" id="1.10.340.70">
    <property type="match status" value="1"/>
</dbReference>
<feature type="domain" description="Integrase zinc-binding" evidence="1">
    <location>
        <begin position="195"/>
        <end position="239"/>
    </location>
</feature>